<dbReference type="AlphaFoldDB" id="A0A149UJM7"/>
<dbReference type="OrthoDB" id="7225464at2"/>
<dbReference type="RefSeq" id="WP_061502274.1">
    <property type="nucleotide sequence ID" value="NZ_LHZX01000312.1"/>
</dbReference>
<accession>A0A149UJM7</accession>
<organism evidence="1 2">
    <name type="scientific">Acetobacter malorum</name>
    <dbReference type="NCBI Taxonomy" id="178901"/>
    <lineage>
        <taxon>Bacteria</taxon>
        <taxon>Pseudomonadati</taxon>
        <taxon>Pseudomonadota</taxon>
        <taxon>Alphaproteobacteria</taxon>
        <taxon>Acetobacterales</taxon>
        <taxon>Acetobacteraceae</taxon>
        <taxon>Acetobacter</taxon>
    </lineage>
</organism>
<gene>
    <name evidence="1" type="ORF">AD951_12550</name>
</gene>
<name>A0A149UJM7_9PROT</name>
<reference evidence="1 2" key="1">
    <citation type="submission" date="2015-06" db="EMBL/GenBank/DDBJ databases">
        <title>Improved classification and identification of acetic acid bacteria using matrix-assisted laser desorption/ionization time-of-flight mass spectrometry; Gluconobacter nephelii and Gluconobacter uchimurae are later heterotypic synonyms of Gluconobacter japonicus and Gluconobacter oxydans, respectively.</title>
        <authorList>
            <person name="Li L."/>
            <person name="Cleenwerck I."/>
            <person name="De Vuyst L."/>
            <person name="Vandamme P."/>
        </authorList>
    </citation>
    <scope>NUCLEOTIDE SEQUENCE [LARGE SCALE GENOMIC DNA]</scope>
    <source>
        <strain evidence="1 2">LMG 1699</strain>
    </source>
</reference>
<comment type="caution">
    <text evidence="1">The sequence shown here is derived from an EMBL/GenBank/DDBJ whole genome shotgun (WGS) entry which is preliminary data.</text>
</comment>
<dbReference type="PATRIC" id="fig|178901.14.peg.1452"/>
<evidence type="ECO:0000313" key="2">
    <source>
        <dbReference type="Proteomes" id="UP000075377"/>
    </source>
</evidence>
<sequence>MNEKEKSLKTLEEYYHAGIKRIQDATPGHEISIILSIIKLNPENGLIDNDTEISGRREELLVSSLEAVLGLIMEYPDDYRNYLALRCQAMIGESIRRLRVNNPTPPTVTELDALIEQAEKNHMVLTCPNTKLH</sequence>
<proteinExistence type="predicted"/>
<dbReference type="EMBL" id="LHZX01000312">
    <property type="protein sequence ID" value="KXV68147.1"/>
    <property type="molecule type" value="Genomic_DNA"/>
</dbReference>
<protein>
    <submittedName>
        <fullName evidence="1">Uncharacterized protein</fullName>
    </submittedName>
</protein>
<evidence type="ECO:0000313" key="1">
    <source>
        <dbReference type="EMBL" id="KXV68147.1"/>
    </source>
</evidence>
<dbReference type="Proteomes" id="UP000075377">
    <property type="component" value="Unassembled WGS sequence"/>
</dbReference>